<dbReference type="EMBL" id="HACG01036035">
    <property type="protein sequence ID" value="CEK82900.1"/>
    <property type="molecule type" value="Transcribed_RNA"/>
</dbReference>
<protein>
    <submittedName>
        <fullName evidence="1">Uncharacterized protein</fullName>
    </submittedName>
</protein>
<proteinExistence type="predicted"/>
<name>A0A0B7ASK3_9EUPU</name>
<feature type="non-terminal residue" evidence="1">
    <location>
        <position position="1"/>
    </location>
</feature>
<reference evidence="1" key="1">
    <citation type="submission" date="2014-12" db="EMBL/GenBank/DDBJ databases">
        <title>Insight into the proteome of Arion vulgaris.</title>
        <authorList>
            <person name="Aradska J."/>
            <person name="Bulat T."/>
            <person name="Smidak R."/>
            <person name="Sarate P."/>
            <person name="Gangsoo J."/>
            <person name="Sialana F."/>
            <person name="Bilban M."/>
            <person name="Lubec G."/>
        </authorList>
    </citation>
    <scope>NUCLEOTIDE SEQUENCE</scope>
    <source>
        <tissue evidence="1">Skin</tissue>
    </source>
</reference>
<evidence type="ECO:0000313" key="1">
    <source>
        <dbReference type="EMBL" id="CEK82900.1"/>
    </source>
</evidence>
<dbReference type="AlphaFoldDB" id="A0A0B7ASK3"/>
<accession>A0A0B7ASK3</accession>
<gene>
    <name evidence="1" type="primary">ORF134143</name>
</gene>
<organism evidence="1">
    <name type="scientific">Arion vulgaris</name>
    <dbReference type="NCBI Taxonomy" id="1028688"/>
    <lineage>
        <taxon>Eukaryota</taxon>
        <taxon>Metazoa</taxon>
        <taxon>Spiralia</taxon>
        <taxon>Lophotrochozoa</taxon>
        <taxon>Mollusca</taxon>
        <taxon>Gastropoda</taxon>
        <taxon>Heterobranchia</taxon>
        <taxon>Euthyneura</taxon>
        <taxon>Panpulmonata</taxon>
        <taxon>Eupulmonata</taxon>
        <taxon>Stylommatophora</taxon>
        <taxon>Helicina</taxon>
        <taxon>Arionoidea</taxon>
        <taxon>Arionidae</taxon>
        <taxon>Arion</taxon>
    </lineage>
</organism>
<sequence length="52" mass="5834">HGSPAWEPHSNPSGQALLIEKQYNIQQLQTFSAHTVQEPFKPTSVSLVIYID</sequence>